<evidence type="ECO:0000256" key="1">
    <source>
        <dbReference type="SAM" id="MobiDB-lite"/>
    </source>
</evidence>
<keyword evidence="3" id="KW-1185">Reference proteome</keyword>
<evidence type="ECO:0000313" key="3">
    <source>
        <dbReference type="Proteomes" id="UP001148018"/>
    </source>
</evidence>
<dbReference type="AlphaFoldDB" id="A0A9Q0IB71"/>
<protein>
    <submittedName>
        <fullName evidence="2">Uncharacterized protein</fullName>
    </submittedName>
</protein>
<dbReference type="EMBL" id="JANIIK010000113">
    <property type="protein sequence ID" value="KAJ3592314.1"/>
    <property type="molecule type" value="Genomic_DNA"/>
</dbReference>
<proteinExistence type="predicted"/>
<sequence>MIIKHQHSESQTRQRQACRKADNPQESGLEHSPRLRLSSGAVGDDEKPSALTPTAKEEKEMEEVLVNGRAHKGLFHGVSGMVVPPQL</sequence>
<organism evidence="2 3">
    <name type="scientific">Muraenolepis orangiensis</name>
    <name type="common">Patagonian moray cod</name>
    <dbReference type="NCBI Taxonomy" id="630683"/>
    <lineage>
        <taxon>Eukaryota</taxon>
        <taxon>Metazoa</taxon>
        <taxon>Chordata</taxon>
        <taxon>Craniata</taxon>
        <taxon>Vertebrata</taxon>
        <taxon>Euteleostomi</taxon>
        <taxon>Actinopterygii</taxon>
        <taxon>Neopterygii</taxon>
        <taxon>Teleostei</taxon>
        <taxon>Neoteleostei</taxon>
        <taxon>Acanthomorphata</taxon>
        <taxon>Zeiogadaria</taxon>
        <taxon>Gadariae</taxon>
        <taxon>Gadiformes</taxon>
        <taxon>Muraenolepidoidei</taxon>
        <taxon>Muraenolepididae</taxon>
        <taxon>Muraenolepis</taxon>
    </lineage>
</organism>
<comment type="caution">
    <text evidence="2">The sequence shown here is derived from an EMBL/GenBank/DDBJ whole genome shotgun (WGS) entry which is preliminary data.</text>
</comment>
<feature type="compositionally biased region" description="Basic and acidic residues" evidence="1">
    <location>
        <begin position="19"/>
        <end position="33"/>
    </location>
</feature>
<feature type="compositionally biased region" description="Basic and acidic residues" evidence="1">
    <location>
        <begin position="1"/>
        <end position="12"/>
    </location>
</feature>
<name>A0A9Q0IB71_9TELE</name>
<gene>
    <name evidence="2" type="ORF">NHX12_007442</name>
</gene>
<evidence type="ECO:0000313" key="2">
    <source>
        <dbReference type="EMBL" id="KAJ3592314.1"/>
    </source>
</evidence>
<reference evidence="2" key="1">
    <citation type="submission" date="2022-07" db="EMBL/GenBank/DDBJ databases">
        <title>Chromosome-level genome of Muraenolepis orangiensis.</title>
        <authorList>
            <person name="Kim J."/>
        </authorList>
    </citation>
    <scope>NUCLEOTIDE SEQUENCE</scope>
    <source>
        <strain evidence="2">KU_S4_2022</strain>
        <tissue evidence="2">Muscle</tissue>
    </source>
</reference>
<feature type="region of interest" description="Disordered" evidence="1">
    <location>
        <begin position="1"/>
        <end position="59"/>
    </location>
</feature>
<dbReference type="Proteomes" id="UP001148018">
    <property type="component" value="Unassembled WGS sequence"/>
</dbReference>
<accession>A0A9Q0IB71</accession>